<evidence type="ECO:0000313" key="3">
    <source>
        <dbReference type="Proteomes" id="UP000530234"/>
    </source>
</evidence>
<feature type="compositionally biased region" description="Basic and acidic residues" evidence="1">
    <location>
        <begin position="45"/>
        <end position="59"/>
    </location>
</feature>
<gene>
    <name evidence="2" type="ORF">FOE67_18110</name>
</gene>
<proteinExistence type="predicted"/>
<feature type="region of interest" description="Disordered" evidence="1">
    <location>
        <begin position="1"/>
        <end position="68"/>
    </location>
</feature>
<protein>
    <submittedName>
        <fullName evidence="2">Uncharacterized protein</fullName>
    </submittedName>
</protein>
<dbReference type="EMBL" id="VKHS01000495">
    <property type="protein sequence ID" value="MBB0231369.1"/>
    <property type="molecule type" value="Genomic_DNA"/>
</dbReference>
<dbReference type="RefSeq" id="WP_182665669.1">
    <property type="nucleotide sequence ID" value="NZ_VKHS01000495.1"/>
</dbReference>
<organism evidence="2 3">
    <name type="scientific">Streptomyces calidiresistens</name>
    <dbReference type="NCBI Taxonomy" id="1485586"/>
    <lineage>
        <taxon>Bacteria</taxon>
        <taxon>Bacillati</taxon>
        <taxon>Actinomycetota</taxon>
        <taxon>Actinomycetes</taxon>
        <taxon>Kitasatosporales</taxon>
        <taxon>Streptomycetaceae</taxon>
        <taxon>Streptomyces</taxon>
    </lineage>
</organism>
<accession>A0A7W3XXW0</accession>
<evidence type="ECO:0000313" key="2">
    <source>
        <dbReference type="EMBL" id="MBB0231369.1"/>
    </source>
</evidence>
<name>A0A7W3XXW0_9ACTN</name>
<dbReference type="Proteomes" id="UP000530234">
    <property type="component" value="Unassembled WGS sequence"/>
</dbReference>
<sequence>MTIDRVFPPPRAGGLRLLRGGSPAGGERAGGTPRSPVSLRVVPDGTDRPDPDHDPEPDGRGPAGAALPCPVAARGVSVAALVTARVA</sequence>
<feature type="compositionally biased region" description="Low complexity" evidence="1">
    <location>
        <begin position="12"/>
        <end position="21"/>
    </location>
</feature>
<comment type="caution">
    <text evidence="2">The sequence shown here is derived from an EMBL/GenBank/DDBJ whole genome shotgun (WGS) entry which is preliminary data.</text>
</comment>
<evidence type="ECO:0000256" key="1">
    <source>
        <dbReference type="SAM" id="MobiDB-lite"/>
    </source>
</evidence>
<keyword evidence="3" id="KW-1185">Reference proteome</keyword>
<dbReference type="AlphaFoldDB" id="A0A7W3XXW0"/>
<reference evidence="3" key="1">
    <citation type="submission" date="2019-10" db="EMBL/GenBank/DDBJ databases">
        <title>Streptomyces sp. nov., a novel actinobacterium isolated from alkaline environment.</title>
        <authorList>
            <person name="Golinska P."/>
        </authorList>
    </citation>
    <scope>NUCLEOTIDE SEQUENCE [LARGE SCALE GENOMIC DNA]</scope>
    <source>
        <strain evidence="3">DSM 42108</strain>
    </source>
</reference>